<reference evidence="1" key="1">
    <citation type="submission" date="2022-03" db="EMBL/GenBank/DDBJ databases">
        <authorList>
            <person name="Tunstrom K."/>
        </authorList>
    </citation>
    <scope>NUCLEOTIDE SEQUENCE</scope>
</reference>
<gene>
    <name evidence="1" type="ORF">EEDITHA_LOCUS1643</name>
</gene>
<comment type="caution">
    <text evidence="1">The sequence shown here is derived from an EMBL/GenBank/DDBJ whole genome shotgun (WGS) entry which is preliminary data.</text>
</comment>
<proteinExistence type="predicted"/>
<accession>A0AAU9TGA2</accession>
<protein>
    <submittedName>
        <fullName evidence="1">Uncharacterized protein</fullName>
    </submittedName>
</protein>
<dbReference type="EMBL" id="CAKOGL010000004">
    <property type="protein sequence ID" value="CAH2085137.1"/>
    <property type="molecule type" value="Genomic_DNA"/>
</dbReference>
<dbReference type="Proteomes" id="UP001153954">
    <property type="component" value="Unassembled WGS sequence"/>
</dbReference>
<keyword evidence="2" id="KW-1185">Reference proteome</keyword>
<sequence length="357" mass="41075">MEEGLTYSPRRMIHGDTQHRLISSHESTATTRPKCVNMTTRAILLITCFFVKASSVENIYSDSGWRPMSNEKVFALQRNLIKTPIQIENGQENSLANVYERNAIKIVRPYPIHQNKESIKAHEAISVRGIERNGRAFEGVTEPSFKEITTKTYIRTNPIRKAKKIAESDVTLLADNSIPKHTNMDESKEIKNKIKSEPKINYEVYESSQEDDTLTKQDDLKPLDTKSYKYERPILETKQSNLTSKLFDILSNYNIRSGDKLPNYALSLRQNSRNSNNKDFIYMHVPIKIPFRYNSQNHYPIDPLLAVFLSNYGHYLPGLYGFQRSYSNLYGYLASNNIHNNNPSGSYKIFSDTDSSH</sequence>
<name>A0AAU9TGA2_EUPED</name>
<evidence type="ECO:0000313" key="2">
    <source>
        <dbReference type="Proteomes" id="UP001153954"/>
    </source>
</evidence>
<evidence type="ECO:0000313" key="1">
    <source>
        <dbReference type="EMBL" id="CAH2085137.1"/>
    </source>
</evidence>
<organism evidence="1 2">
    <name type="scientific">Euphydryas editha</name>
    <name type="common">Edith's checkerspot</name>
    <dbReference type="NCBI Taxonomy" id="104508"/>
    <lineage>
        <taxon>Eukaryota</taxon>
        <taxon>Metazoa</taxon>
        <taxon>Ecdysozoa</taxon>
        <taxon>Arthropoda</taxon>
        <taxon>Hexapoda</taxon>
        <taxon>Insecta</taxon>
        <taxon>Pterygota</taxon>
        <taxon>Neoptera</taxon>
        <taxon>Endopterygota</taxon>
        <taxon>Lepidoptera</taxon>
        <taxon>Glossata</taxon>
        <taxon>Ditrysia</taxon>
        <taxon>Papilionoidea</taxon>
        <taxon>Nymphalidae</taxon>
        <taxon>Nymphalinae</taxon>
        <taxon>Euphydryas</taxon>
    </lineage>
</organism>
<dbReference type="AlphaFoldDB" id="A0AAU9TGA2"/>